<dbReference type="AlphaFoldDB" id="A0A4Q0YPI4"/>
<keyword evidence="3" id="KW-1185">Reference proteome</keyword>
<name>A0A4Q0YPI4_9GAMM</name>
<comment type="caution">
    <text evidence="2">The sequence shown here is derived from an EMBL/GenBank/DDBJ whole genome shotgun (WGS) entry which is preliminary data.</text>
</comment>
<reference evidence="2 3" key="1">
    <citation type="submission" date="2017-10" db="EMBL/GenBank/DDBJ databases">
        <title>Nyctiphanis sp. nov., isolated from the stomach of the euphausiid Nyctiphanes simplex (Hansen, 1911) in the Gulf of California.</title>
        <authorList>
            <person name="Gomez-Gil B."/>
            <person name="Aguilar-Mendez M."/>
            <person name="Lopez-Cortes A."/>
            <person name="Gomez-Gutierrez J."/>
            <person name="Roque A."/>
            <person name="Lang E."/>
            <person name="Gonzalez-Castillo A."/>
        </authorList>
    </citation>
    <scope>NUCLEOTIDE SEQUENCE [LARGE SCALE GENOMIC DNA]</scope>
    <source>
        <strain evidence="2 3">CAIM 600</strain>
    </source>
</reference>
<sequence length="129" mass="15186">MIKILNNKFIFIILTIIIIPGCTYHKAIDIQNERMNLINTQFSVEEKNKINNENERVILLAELKSLTQEVERLELEIKEIQKLNRESQAANVKKSEEDFNKKLSILLNLKSSLEKSIHEKKELIKVYTY</sequence>
<feature type="coiled-coil region" evidence="1">
    <location>
        <begin position="56"/>
        <end position="93"/>
    </location>
</feature>
<dbReference type="RefSeq" id="WP_129122726.1">
    <property type="nucleotide sequence ID" value="NZ_PEIB01000015.1"/>
</dbReference>
<evidence type="ECO:0000313" key="2">
    <source>
        <dbReference type="EMBL" id="RXJ72882.1"/>
    </source>
</evidence>
<protein>
    <submittedName>
        <fullName evidence="2">Uncharacterized protein</fullName>
    </submittedName>
</protein>
<keyword evidence="1" id="KW-0175">Coiled coil</keyword>
<accession>A0A4Q0YPI4</accession>
<proteinExistence type="predicted"/>
<gene>
    <name evidence="2" type="ORF">CS022_13625</name>
</gene>
<dbReference type="EMBL" id="PEIB01000015">
    <property type="protein sequence ID" value="RXJ72882.1"/>
    <property type="molecule type" value="Genomic_DNA"/>
</dbReference>
<dbReference type="Proteomes" id="UP000290287">
    <property type="component" value="Unassembled WGS sequence"/>
</dbReference>
<evidence type="ECO:0000256" key="1">
    <source>
        <dbReference type="SAM" id="Coils"/>
    </source>
</evidence>
<organism evidence="2 3">
    <name type="scientific">Veronia nyctiphanis</name>
    <dbReference type="NCBI Taxonomy" id="1278244"/>
    <lineage>
        <taxon>Bacteria</taxon>
        <taxon>Pseudomonadati</taxon>
        <taxon>Pseudomonadota</taxon>
        <taxon>Gammaproteobacteria</taxon>
        <taxon>Vibrionales</taxon>
        <taxon>Vibrionaceae</taxon>
        <taxon>Veronia</taxon>
    </lineage>
</organism>
<evidence type="ECO:0000313" key="3">
    <source>
        <dbReference type="Proteomes" id="UP000290287"/>
    </source>
</evidence>